<keyword evidence="2" id="KW-1185">Reference proteome</keyword>
<proteinExistence type="predicted"/>
<dbReference type="Proteomes" id="UP000688137">
    <property type="component" value="Unassembled WGS sequence"/>
</dbReference>
<evidence type="ECO:0000313" key="2">
    <source>
        <dbReference type="Proteomes" id="UP000688137"/>
    </source>
</evidence>
<accession>A0A8S1PH38</accession>
<name>A0A8S1PH38_PARPR</name>
<protein>
    <submittedName>
        <fullName evidence="1">Uncharacterized protein</fullName>
    </submittedName>
</protein>
<evidence type="ECO:0000313" key="1">
    <source>
        <dbReference type="EMBL" id="CAD8101778.1"/>
    </source>
</evidence>
<reference evidence="1" key="1">
    <citation type="submission" date="2021-01" db="EMBL/GenBank/DDBJ databases">
        <authorList>
            <consortium name="Genoscope - CEA"/>
            <person name="William W."/>
        </authorList>
    </citation>
    <scope>NUCLEOTIDE SEQUENCE</scope>
</reference>
<sequence>MDFFYFVFYNLGFNLDIKGKLDTQYSKKRILMLFKMQILFTTKPIQQKKYIKCNNQQLYWRLSQKFIIIKQVRMLKIHILNVHRMAALLIFMFRKVFFSNLVKQKENVEQKKDNIKYIVVDNVTQGNSCDFIIVYQLQKLLFYKMVFIFIYCYYDNLIQNHIYIHIL</sequence>
<organism evidence="1 2">
    <name type="scientific">Paramecium primaurelia</name>
    <dbReference type="NCBI Taxonomy" id="5886"/>
    <lineage>
        <taxon>Eukaryota</taxon>
        <taxon>Sar</taxon>
        <taxon>Alveolata</taxon>
        <taxon>Ciliophora</taxon>
        <taxon>Intramacronucleata</taxon>
        <taxon>Oligohymenophorea</taxon>
        <taxon>Peniculida</taxon>
        <taxon>Parameciidae</taxon>
        <taxon>Paramecium</taxon>
    </lineage>
</organism>
<dbReference type="AlphaFoldDB" id="A0A8S1PH38"/>
<dbReference type="EMBL" id="CAJJDM010000119">
    <property type="protein sequence ID" value="CAD8101778.1"/>
    <property type="molecule type" value="Genomic_DNA"/>
</dbReference>
<comment type="caution">
    <text evidence="1">The sequence shown here is derived from an EMBL/GenBank/DDBJ whole genome shotgun (WGS) entry which is preliminary data.</text>
</comment>
<gene>
    <name evidence="1" type="ORF">PPRIM_AZ9-3.1.T1160128</name>
</gene>